<dbReference type="PANTHER" id="PTHR43214">
    <property type="entry name" value="TWO-COMPONENT RESPONSE REGULATOR"/>
    <property type="match status" value="1"/>
</dbReference>
<name>A0A1M5A1H3_9BACT</name>
<dbReference type="InterPro" id="IPR011006">
    <property type="entry name" value="CheY-like_superfamily"/>
</dbReference>
<evidence type="ECO:0000259" key="5">
    <source>
        <dbReference type="PROSITE" id="PS50110"/>
    </source>
</evidence>
<sequence>MIKIAIIEDNYFLRTTYREYLLAFKNFKVVAANESIEEFEQDAKQKSWEQPDVLLLDIELPGRSGMEAIEQLKQYMPGTKILIISNYESQEQIINSIRNGANGYLVKSSLLLELSKAVMDVCTYGGYFSAVAASKLVDYFTFKVDEGLSIQLSKRELEVIDQLKKGKSYKEIGAALFISAATVNYHLKNIFKKLNVKNKAELISLVLTNAQRA</sequence>
<accession>A0A1M5A1H3</accession>
<dbReference type="SUPFAM" id="SSF46894">
    <property type="entry name" value="C-terminal effector domain of the bipartite response regulators"/>
    <property type="match status" value="1"/>
</dbReference>
<evidence type="ECO:0000256" key="3">
    <source>
        <dbReference type="PROSITE-ProRule" id="PRU00169"/>
    </source>
</evidence>
<dbReference type="STRING" id="1302690.BUE76_09645"/>
<dbReference type="PRINTS" id="PR00038">
    <property type="entry name" value="HTHLUXR"/>
</dbReference>
<feature type="modified residue" description="4-aspartylphosphate" evidence="3">
    <location>
        <position position="57"/>
    </location>
</feature>
<evidence type="ECO:0000313" key="6">
    <source>
        <dbReference type="EMBL" id="SHF24143.1"/>
    </source>
</evidence>
<reference evidence="6 7" key="1">
    <citation type="submission" date="2016-11" db="EMBL/GenBank/DDBJ databases">
        <authorList>
            <person name="Jaros S."/>
            <person name="Januszkiewicz K."/>
            <person name="Wedrychowicz H."/>
        </authorList>
    </citation>
    <scope>NUCLEOTIDE SEQUENCE [LARGE SCALE GENOMIC DNA]</scope>
    <source>
        <strain evidence="6 7">DSM 26897</strain>
    </source>
</reference>
<dbReference type="InterPro" id="IPR001789">
    <property type="entry name" value="Sig_transdc_resp-reg_receiver"/>
</dbReference>
<protein>
    <submittedName>
        <fullName evidence="6">Two component transcriptional regulator, LuxR family</fullName>
    </submittedName>
</protein>
<dbReference type="PROSITE" id="PS00622">
    <property type="entry name" value="HTH_LUXR_1"/>
    <property type="match status" value="1"/>
</dbReference>
<dbReference type="RefSeq" id="WP_073042264.1">
    <property type="nucleotide sequence ID" value="NZ_FQUO01000006.1"/>
</dbReference>
<feature type="domain" description="HTH luxR-type" evidence="4">
    <location>
        <begin position="145"/>
        <end position="210"/>
    </location>
</feature>
<dbReference type="Gene3D" id="3.40.50.2300">
    <property type="match status" value="1"/>
</dbReference>
<dbReference type="InterPro" id="IPR000792">
    <property type="entry name" value="Tscrpt_reg_LuxR_C"/>
</dbReference>
<keyword evidence="2" id="KW-0238">DNA-binding</keyword>
<dbReference type="Pfam" id="PF00072">
    <property type="entry name" value="Response_reg"/>
    <property type="match status" value="1"/>
</dbReference>
<dbReference type="CDD" id="cd06170">
    <property type="entry name" value="LuxR_C_like"/>
    <property type="match status" value="1"/>
</dbReference>
<feature type="domain" description="Response regulatory" evidence="5">
    <location>
        <begin position="3"/>
        <end position="122"/>
    </location>
</feature>
<dbReference type="Pfam" id="PF00196">
    <property type="entry name" value="GerE"/>
    <property type="match status" value="1"/>
</dbReference>
<evidence type="ECO:0000313" key="7">
    <source>
        <dbReference type="Proteomes" id="UP000184368"/>
    </source>
</evidence>
<dbReference type="PROSITE" id="PS50043">
    <property type="entry name" value="HTH_LUXR_2"/>
    <property type="match status" value="1"/>
</dbReference>
<dbReference type="InterPro" id="IPR016032">
    <property type="entry name" value="Sig_transdc_resp-reg_C-effctor"/>
</dbReference>
<dbReference type="SMART" id="SM00448">
    <property type="entry name" value="REC"/>
    <property type="match status" value="1"/>
</dbReference>
<evidence type="ECO:0000259" key="4">
    <source>
        <dbReference type="PROSITE" id="PS50043"/>
    </source>
</evidence>
<gene>
    <name evidence="6" type="ORF">SAMN05444008_10678</name>
</gene>
<dbReference type="EMBL" id="FQUO01000006">
    <property type="protein sequence ID" value="SHF24143.1"/>
    <property type="molecule type" value="Genomic_DNA"/>
</dbReference>
<dbReference type="PANTHER" id="PTHR43214:SF43">
    <property type="entry name" value="TWO-COMPONENT RESPONSE REGULATOR"/>
    <property type="match status" value="1"/>
</dbReference>
<dbReference type="GO" id="GO:0003677">
    <property type="term" value="F:DNA binding"/>
    <property type="evidence" value="ECO:0007669"/>
    <property type="project" value="UniProtKB-KW"/>
</dbReference>
<evidence type="ECO:0000256" key="2">
    <source>
        <dbReference type="ARBA" id="ARBA00023125"/>
    </source>
</evidence>
<dbReference type="SMART" id="SM00421">
    <property type="entry name" value="HTH_LUXR"/>
    <property type="match status" value="1"/>
</dbReference>
<proteinExistence type="predicted"/>
<dbReference type="GO" id="GO:0000160">
    <property type="term" value="P:phosphorelay signal transduction system"/>
    <property type="evidence" value="ECO:0007669"/>
    <property type="project" value="InterPro"/>
</dbReference>
<dbReference type="OrthoDB" id="9797341at2"/>
<dbReference type="InterPro" id="IPR039420">
    <property type="entry name" value="WalR-like"/>
</dbReference>
<dbReference type="Proteomes" id="UP000184368">
    <property type="component" value="Unassembled WGS sequence"/>
</dbReference>
<dbReference type="AlphaFoldDB" id="A0A1M5A1H3"/>
<dbReference type="SUPFAM" id="SSF52172">
    <property type="entry name" value="CheY-like"/>
    <property type="match status" value="1"/>
</dbReference>
<keyword evidence="1 3" id="KW-0597">Phosphoprotein</keyword>
<organism evidence="6 7">
    <name type="scientific">Cnuella takakiae</name>
    <dbReference type="NCBI Taxonomy" id="1302690"/>
    <lineage>
        <taxon>Bacteria</taxon>
        <taxon>Pseudomonadati</taxon>
        <taxon>Bacteroidota</taxon>
        <taxon>Chitinophagia</taxon>
        <taxon>Chitinophagales</taxon>
        <taxon>Chitinophagaceae</taxon>
        <taxon>Cnuella</taxon>
    </lineage>
</organism>
<dbReference type="InterPro" id="IPR058245">
    <property type="entry name" value="NreC/VraR/RcsB-like_REC"/>
</dbReference>
<keyword evidence="7" id="KW-1185">Reference proteome</keyword>
<dbReference type="CDD" id="cd17535">
    <property type="entry name" value="REC_NarL-like"/>
    <property type="match status" value="1"/>
</dbReference>
<dbReference type="GO" id="GO:0006355">
    <property type="term" value="P:regulation of DNA-templated transcription"/>
    <property type="evidence" value="ECO:0007669"/>
    <property type="project" value="InterPro"/>
</dbReference>
<evidence type="ECO:0000256" key="1">
    <source>
        <dbReference type="ARBA" id="ARBA00022553"/>
    </source>
</evidence>
<dbReference type="PROSITE" id="PS50110">
    <property type="entry name" value="RESPONSE_REGULATORY"/>
    <property type="match status" value="1"/>
</dbReference>